<evidence type="ECO:0000313" key="4">
    <source>
        <dbReference type="Proteomes" id="UP000828390"/>
    </source>
</evidence>
<dbReference type="Proteomes" id="UP000828390">
    <property type="component" value="Unassembled WGS sequence"/>
</dbReference>
<evidence type="ECO:0008006" key="5">
    <source>
        <dbReference type="Google" id="ProtNLM"/>
    </source>
</evidence>
<comment type="caution">
    <text evidence="3">The sequence shown here is derived from an EMBL/GenBank/DDBJ whole genome shotgun (WGS) entry which is preliminary data.</text>
</comment>
<feature type="signal peptide" evidence="2">
    <location>
        <begin position="1"/>
        <end position="20"/>
    </location>
</feature>
<accession>A0A9D4QIG2</accession>
<name>A0A9D4QIG2_DREPO</name>
<reference evidence="3" key="1">
    <citation type="journal article" date="2019" name="bioRxiv">
        <title>The Genome of the Zebra Mussel, Dreissena polymorpha: A Resource for Invasive Species Research.</title>
        <authorList>
            <person name="McCartney M.A."/>
            <person name="Auch B."/>
            <person name="Kono T."/>
            <person name="Mallez S."/>
            <person name="Zhang Y."/>
            <person name="Obille A."/>
            <person name="Becker A."/>
            <person name="Abrahante J.E."/>
            <person name="Garbe J."/>
            <person name="Badalamenti J.P."/>
            <person name="Herman A."/>
            <person name="Mangelson H."/>
            <person name="Liachko I."/>
            <person name="Sullivan S."/>
            <person name="Sone E.D."/>
            <person name="Koren S."/>
            <person name="Silverstein K.A.T."/>
            <person name="Beckman K.B."/>
            <person name="Gohl D.M."/>
        </authorList>
    </citation>
    <scope>NUCLEOTIDE SEQUENCE</scope>
    <source>
        <strain evidence="3">Duluth1</strain>
        <tissue evidence="3">Whole animal</tissue>
    </source>
</reference>
<proteinExistence type="predicted"/>
<protein>
    <recommendedName>
        <fullName evidence="5">Secreted protein</fullName>
    </recommendedName>
</protein>
<gene>
    <name evidence="3" type="ORF">DPMN_106157</name>
</gene>
<dbReference type="AlphaFoldDB" id="A0A9D4QIG2"/>
<evidence type="ECO:0000256" key="2">
    <source>
        <dbReference type="SAM" id="SignalP"/>
    </source>
</evidence>
<sequence length="57" mass="6699">MHIKWFSFCISMFMHHRCQTVQDGLDNWTYVSPQTNKQRDGNSCGVVRPDGYGQEDF</sequence>
<evidence type="ECO:0000256" key="1">
    <source>
        <dbReference type="SAM" id="MobiDB-lite"/>
    </source>
</evidence>
<keyword evidence="2" id="KW-0732">Signal</keyword>
<feature type="region of interest" description="Disordered" evidence="1">
    <location>
        <begin position="35"/>
        <end position="57"/>
    </location>
</feature>
<dbReference type="EMBL" id="JAIWYP010000004">
    <property type="protein sequence ID" value="KAH3832861.1"/>
    <property type="molecule type" value="Genomic_DNA"/>
</dbReference>
<feature type="chain" id="PRO_5038570979" description="Secreted protein" evidence="2">
    <location>
        <begin position="21"/>
        <end position="57"/>
    </location>
</feature>
<reference evidence="3" key="2">
    <citation type="submission" date="2020-11" db="EMBL/GenBank/DDBJ databases">
        <authorList>
            <person name="McCartney M.A."/>
            <person name="Auch B."/>
            <person name="Kono T."/>
            <person name="Mallez S."/>
            <person name="Becker A."/>
            <person name="Gohl D.M."/>
            <person name="Silverstein K.A.T."/>
            <person name="Koren S."/>
            <person name="Bechman K.B."/>
            <person name="Herman A."/>
            <person name="Abrahante J.E."/>
            <person name="Garbe J."/>
        </authorList>
    </citation>
    <scope>NUCLEOTIDE SEQUENCE</scope>
    <source>
        <strain evidence="3">Duluth1</strain>
        <tissue evidence="3">Whole animal</tissue>
    </source>
</reference>
<organism evidence="3 4">
    <name type="scientific">Dreissena polymorpha</name>
    <name type="common">Zebra mussel</name>
    <name type="synonym">Mytilus polymorpha</name>
    <dbReference type="NCBI Taxonomy" id="45954"/>
    <lineage>
        <taxon>Eukaryota</taxon>
        <taxon>Metazoa</taxon>
        <taxon>Spiralia</taxon>
        <taxon>Lophotrochozoa</taxon>
        <taxon>Mollusca</taxon>
        <taxon>Bivalvia</taxon>
        <taxon>Autobranchia</taxon>
        <taxon>Heteroconchia</taxon>
        <taxon>Euheterodonta</taxon>
        <taxon>Imparidentia</taxon>
        <taxon>Neoheterodontei</taxon>
        <taxon>Myida</taxon>
        <taxon>Dreissenoidea</taxon>
        <taxon>Dreissenidae</taxon>
        <taxon>Dreissena</taxon>
    </lineage>
</organism>
<keyword evidence="4" id="KW-1185">Reference proteome</keyword>
<evidence type="ECO:0000313" key="3">
    <source>
        <dbReference type="EMBL" id="KAH3832861.1"/>
    </source>
</evidence>